<accession>A0A4Z2F3Y6</accession>
<keyword evidence="3" id="KW-1185">Reference proteome</keyword>
<evidence type="ECO:0000256" key="1">
    <source>
        <dbReference type="SAM" id="Phobius"/>
    </source>
</evidence>
<dbReference type="EMBL" id="SRLO01001697">
    <property type="protein sequence ID" value="TNN35859.1"/>
    <property type="molecule type" value="Genomic_DNA"/>
</dbReference>
<sequence length="90" mass="9373">MWVPLGSRPASPVLKSSLPQGVLGAVLAVLAVLAALISGLDRVAVGLRVGPEPQPAQSSQDIFLTVHRLLHPSIHSYSQTSGKASHYLGV</sequence>
<dbReference type="Proteomes" id="UP000314294">
    <property type="component" value="Unassembled WGS sequence"/>
</dbReference>
<feature type="transmembrane region" description="Helical" evidence="1">
    <location>
        <begin position="20"/>
        <end position="40"/>
    </location>
</feature>
<keyword evidence="1" id="KW-0812">Transmembrane</keyword>
<keyword evidence="1" id="KW-1133">Transmembrane helix</keyword>
<dbReference type="AlphaFoldDB" id="A0A4Z2F3Y6"/>
<reference evidence="2 3" key="1">
    <citation type="submission" date="2019-03" db="EMBL/GenBank/DDBJ databases">
        <title>First draft genome of Liparis tanakae, snailfish: a comprehensive survey of snailfish specific genes.</title>
        <authorList>
            <person name="Kim W."/>
            <person name="Song I."/>
            <person name="Jeong J.-H."/>
            <person name="Kim D."/>
            <person name="Kim S."/>
            <person name="Ryu S."/>
            <person name="Song J.Y."/>
            <person name="Lee S.K."/>
        </authorList>
    </citation>
    <scope>NUCLEOTIDE SEQUENCE [LARGE SCALE GENOMIC DNA]</scope>
    <source>
        <tissue evidence="2">Muscle</tissue>
    </source>
</reference>
<organism evidence="2 3">
    <name type="scientific">Liparis tanakae</name>
    <name type="common">Tanaka's snailfish</name>
    <dbReference type="NCBI Taxonomy" id="230148"/>
    <lineage>
        <taxon>Eukaryota</taxon>
        <taxon>Metazoa</taxon>
        <taxon>Chordata</taxon>
        <taxon>Craniata</taxon>
        <taxon>Vertebrata</taxon>
        <taxon>Euteleostomi</taxon>
        <taxon>Actinopterygii</taxon>
        <taxon>Neopterygii</taxon>
        <taxon>Teleostei</taxon>
        <taxon>Neoteleostei</taxon>
        <taxon>Acanthomorphata</taxon>
        <taxon>Eupercaria</taxon>
        <taxon>Perciformes</taxon>
        <taxon>Cottioidei</taxon>
        <taxon>Cottales</taxon>
        <taxon>Liparidae</taxon>
        <taxon>Liparis</taxon>
    </lineage>
</organism>
<gene>
    <name evidence="2" type="ORF">EYF80_053979</name>
</gene>
<proteinExistence type="predicted"/>
<name>A0A4Z2F3Y6_9TELE</name>
<keyword evidence="1" id="KW-0472">Membrane</keyword>
<comment type="caution">
    <text evidence="2">The sequence shown here is derived from an EMBL/GenBank/DDBJ whole genome shotgun (WGS) entry which is preliminary data.</text>
</comment>
<protein>
    <submittedName>
        <fullName evidence="2">Uncharacterized protein</fullName>
    </submittedName>
</protein>
<evidence type="ECO:0000313" key="3">
    <source>
        <dbReference type="Proteomes" id="UP000314294"/>
    </source>
</evidence>
<evidence type="ECO:0000313" key="2">
    <source>
        <dbReference type="EMBL" id="TNN35859.1"/>
    </source>
</evidence>